<reference evidence="2 3" key="1">
    <citation type="submission" date="2019-05" db="EMBL/GenBank/DDBJ databases">
        <title>Comparative genomics and metabolomics analyses of clavulanic acid producing Streptomyces species provides insight into specialized metabolism and evolution of beta-lactam biosynthetic gene clusters.</title>
        <authorList>
            <person name="Moore M.A."/>
            <person name="Cruz-Morales P."/>
            <person name="Barona Gomez F."/>
            <person name="Kapil T."/>
        </authorList>
    </citation>
    <scope>NUCLEOTIDE SEQUENCE [LARGE SCALE GENOMIC DNA]</scope>
    <source>
        <strain evidence="2 3">NRRL 5741</strain>
    </source>
</reference>
<dbReference type="Proteomes" id="UP000419138">
    <property type="component" value="Unassembled WGS sequence"/>
</dbReference>
<gene>
    <name evidence="2" type="ORF">FF041_37435</name>
</gene>
<dbReference type="EMBL" id="VCLA01000204">
    <property type="protein sequence ID" value="MQT05574.1"/>
    <property type="molecule type" value="Genomic_DNA"/>
</dbReference>
<sequence length="81" mass="8074">MDLVLSAAAAIVLLGAVGRTAAAARRGLERMVRDIVARTLAGQDRWGREGAPAGPAASGRGPADGPFGGAGVSRHGGRGER</sequence>
<dbReference type="RefSeq" id="WP_153527143.1">
    <property type="nucleotide sequence ID" value="NZ_JBEPDZ010000062.1"/>
</dbReference>
<accession>A0A646KTF1</accession>
<feature type="region of interest" description="Disordered" evidence="1">
    <location>
        <begin position="43"/>
        <end position="81"/>
    </location>
</feature>
<evidence type="ECO:0000256" key="1">
    <source>
        <dbReference type="SAM" id="MobiDB-lite"/>
    </source>
</evidence>
<evidence type="ECO:0000313" key="3">
    <source>
        <dbReference type="Proteomes" id="UP000419138"/>
    </source>
</evidence>
<comment type="caution">
    <text evidence="2">The sequence shown here is derived from an EMBL/GenBank/DDBJ whole genome shotgun (WGS) entry which is preliminary data.</text>
</comment>
<keyword evidence="3" id="KW-1185">Reference proteome</keyword>
<dbReference type="AlphaFoldDB" id="A0A646KTF1"/>
<feature type="compositionally biased region" description="Low complexity" evidence="1">
    <location>
        <begin position="50"/>
        <end position="65"/>
    </location>
</feature>
<evidence type="ECO:0000313" key="2">
    <source>
        <dbReference type="EMBL" id="MQT05574.1"/>
    </source>
</evidence>
<protein>
    <submittedName>
        <fullName evidence="2">Uncharacterized protein</fullName>
    </submittedName>
</protein>
<organism evidence="2 3">
    <name type="scientific">Streptomyces jumonjinensis</name>
    <dbReference type="NCBI Taxonomy" id="1945"/>
    <lineage>
        <taxon>Bacteria</taxon>
        <taxon>Bacillati</taxon>
        <taxon>Actinomycetota</taxon>
        <taxon>Actinomycetes</taxon>
        <taxon>Kitasatosporales</taxon>
        <taxon>Streptomycetaceae</taxon>
        <taxon>Streptomyces</taxon>
    </lineage>
</organism>
<proteinExistence type="predicted"/>
<name>A0A646KTF1_STRJU</name>